<proteinExistence type="inferred from homology"/>
<dbReference type="NCBIfam" id="TIGR00750">
    <property type="entry name" value="lao"/>
    <property type="match status" value="1"/>
</dbReference>
<keyword evidence="3" id="KW-1185">Reference proteome</keyword>
<dbReference type="RefSeq" id="WP_265684660.1">
    <property type="nucleotide sequence ID" value="NZ_CP120863.1"/>
</dbReference>
<dbReference type="Pfam" id="PF03308">
    <property type="entry name" value="MeaB"/>
    <property type="match status" value="1"/>
</dbReference>
<dbReference type="InterPro" id="IPR005129">
    <property type="entry name" value="GTPase_ArgK"/>
</dbReference>
<dbReference type="Proteomes" id="UP001209803">
    <property type="component" value="Chromosome"/>
</dbReference>
<dbReference type="InterPro" id="IPR027417">
    <property type="entry name" value="P-loop_NTPase"/>
</dbReference>
<dbReference type="PANTHER" id="PTHR23408:SF3">
    <property type="entry name" value="METHYLMALONIC ACIDURIA TYPE A PROTEIN, MITOCHONDRIAL"/>
    <property type="match status" value="1"/>
</dbReference>
<dbReference type="SUPFAM" id="SSF52540">
    <property type="entry name" value="P-loop containing nucleoside triphosphate hydrolases"/>
    <property type="match status" value="1"/>
</dbReference>
<sequence length="324" mass="34826">MSEPFPSLDQLRKGGKRTLARMLTRVETGAGARETAVFLDSVCSEPQAQVIGLTGPPGVGKSSLTDVLIKSFRQEGLRVAVLAIDPSSILTGGALLGDRTRLKTDPEDDKVFVRSMAARDRLGGLSDHSVAAIALLRAVCDRVIVETVGIGQSEGDLKQAADTVVLCIQPGSGDSLQFMKAGIMELPDVVAVTKSDMGPLARRAASDVAGALSLSSIGSEGWQAPVQQVSAQTGEGIAELVNQMGLHRQHLESEERLNQRRRRQHQAWFQDMVRTEFGQSGVALLTRTIGQDLLSRAETAPFLSFWILSSEIKERLNLSCNPGR</sequence>
<organism evidence="2 3">
    <name type="scientific">Roseibium porphyridii</name>
    <dbReference type="NCBI Taxonomy" id="2866279"/>
    <lineage>
        <taxon>Bacteria</taxon>
        <taxon>Pseudomonadati</taxon>
        <taxon>Pseudomonadota</taxon>
        <taxon>Alphaproteobacteria</taxon>
        <taxon>Hyphomicrobiales</taxon>
        <taxon>Stappiaceae</taxon>
        <taxon>Roseibium</taxon>
    </lineage>
</organism>
<dbReference type="PANTHER" id="PTHR23408">
    <property type="entry name" value="METHYLMALONYL-COA MUTASE"/>
    <property type="match status" value="1"/>
</dbReference>
<evidence type="ECO:0000313" key="2">
    <source>
        <dbReference type="EMBL" id="WFE92189.1"/>
    </source>
</evidence>
<gene>
    <name evidence="2" type="primary">meaB</name>
    <name evidence="2" type="ORF">K1718_12745</name>
</gene>
<evidence type="ECO:0000256" key="1">
    <source>
        <dbReference type="ARBA" id="ARBA00009625"/>
    </source>
</evidence>
<dbReference type="EMBL" id="CP120863">
    <property type="protein sequence ID" value="WFE92189.1"/>
    <property type="molecule type" value="Genomic_DNA"/>
</dbReference>
<comment type="similarity">
    <text evidence="1">Belongs to the SIMIBI class G3E GTPase family. ArgK/MeaB subfamily.</text>
</comment>
<dbReference type="Gene3D" id="3.40.50.300">
    <property type="entry name" value="P-loop containing nucleotide triphosphate hydrolases"/>
    <property type="match status" value="1"/>
</dbReference>
<evidence type="ECO:0000313" key="3">
    <source>
        <dbReference type="Proteomes" id="UP001209803"/>
    </source>
</evidence>
<protein>
    <submittedName>
        <fullName evidence="2">Methylmalonyl Co-A mutase-associated GTPase MeaB</fullName>
    </submittedName>
</protein>
<reference evidence="2 3" key="1">
    <citation type="submission" date="2023-03" db="EMBL/GenBank/DDBJ databases">
        <title>Roseibium porphyridii sp. nov. and Roseibium rhodosorbium sp. nov. isolated from marine algae, Porphyridium cruentum and Rhodosorus marinus, respectively.</title>
        <authorList>
            <person name="Lee M.W."/>
            <person name="Choi B.J."/>
            <person name="Lee J.K."/>
            <person name="Choi D.G."/>
            <person name="Baek J.H."/>
            <person name="Bayburt H."/>
            <person name="Kim J.M."/>
            <person name="Han D.M."/>
            <person name="Kim K.H."/>
            <person name="Jeon C.O."/>
        </authorList>
    </citation>
    <scope>NUCLEOTIDE SEQUENCE [LARGE SCALE GENOMIC DNA]</scope>
    <source>
        <strain evidence="2 3">KMA01</strain>
    </source>
</reference>
<accession>A0ABY8F9V8</accession>
<name>A0ABY8F9V8_9HYPH</name>